<sequence length="73" mass="8340">MLKMAQKLTLIIFVVIGLLAISTFYVVESSQRDRGRRVKNPPFCQQLCDNPKQCGESCPNCPYDAWRTMVCVK</sequence>
<keyword evidence="1" id="KW-0812">Transmembrane</keyword>
<reference evidence="2" key="1">
    <citation type="submission" date="2012-12" db="EMBL/GenBank/DDBJ databases">
        <title>Identification and characterization of a phenylalanine ammonia-lyase gene family in Isatis indigotica Fort.</title>
        <authorList>
            <person name="Liu Q."/>
            <person name="Chen J."/>
            <person name="Zhou X."/>
            <person name="Di P."/>
            <person name="Xiao Y."/>
            <person name="Xuan H."/>
            <person name="Zhang L."/>
            <person name="Chen W."/>
        </authorList>
    </citation>
    <scope>NUCLEOTIDE SEQUENCE</scope>
    <source>
        <tissue evidence="2">Salivary gland</tissue>
    </source>
</reference>
<proteinExistence type="evidence at transcript level"/>
<accession>A0A0K8R8L0</accession>
<dbReference type="AlphaFoldDB" id="A0A0K8R8L0"/>
<keyword evidence="1" id="KW-1133">Transmembrane helix</keyword>
<evidence type="ECO:0000313" key="2">
    <source>
        <dbReference type="EMBL" id="JAA66804.1"/>
    </source>
</evidence>
<dbReference type="EMBL" id="GADI01007004">
    <property type="protein sequence ID" value="JAA66804.1"/>
    <property type="molecule type" value="mRNA"/>
</dbReference>
<evidence type="ECO:0000256" key="1">
    <source>
        <dbReference type="SAM" id="Phobius"/>
    </source>
</evidence>
<feature type="transmembrane region" description="Helical" evidence="1">
    <location>
        <begin position="6"/>
        <end position="27"/>
    </location>
</feature>
<name>A0A0K8R8L0_IXORI</name>
<keyword evidence="1" id="KW-0472">Membrane</keyword>
<organism evidence="2">
    <name type="scientific">Ixodes ricinus</name>
    <name type="common">Common tick</name>
    <name type="synonym">Acarus ricinus</name>
    <dbReference type="NCBI Taxonomy" id="34613"/>
    <lineage>
        <taxon>Eukaryota</taxon>
        <taxon>Metazoa</taxon>
        <taxon>Ecdysozoa</taxon>
        <taxon>Arthropoda</taxon>
        <taxon>Chelicerata</taxon>
        <taxon>Arachnida</taxon>
        <taxon>Acari</taxon>
        <taxon>Parasitiformes</taxon>
        <taxon>Ixodida</taxon>
        <taxon>Ixodoidea</taxon>
        <taxon>Ixodidae</taxon>
        <taxon>Ixodinae</taxon>
        <taxon>Ixodes</taxon>
    </lineage>
</organism>
<protein>
    <submittedName>
        <fullName evidence="2">Putative 5.3 kDa protein</fullName>
    </submittedName>
</protein>